<dbReference type="PRINTS" id="PR00080">
    <property type="entry name" value="SDRFAMILY"/>
</dbReference>
<dbReference type="InterPro" id="IPR002347">
    <property type="entry name" value="SDR_fam"/>
</dbReference>
<dbReference type="PANTHER" id="PTHR43943">
    <property type="entry name" value="DEHYDROGENASE/REDUCTASE (SDR FAMILY) MEMBER 4"/>
    <property type="match status" value="1"/>
</dbReference>
<gene>
    <name evidence="2" type="ORF">UFOPK3001_01298</name>
    <name evidence="3" type="ORF">UFOPK3954_00062</name>
</gene>
<comment type="similarity">
    <text evidence="1">Belongs to the short-chain dehydrogenases/reductases (SDR) family.</text>
</comment>
<organism evidence="3">
    <name type="scientific">freshwater metagenome</name>
    <dbReference type="NCBI Taxonomy" id="449393"/>
    <lineage>
        <taxon>unclassified sequences</taxon>
        <taxon>metagenomes</taxon>
        <taxon>ecological metagenomes</taxon>
    </lineage>
</organism>
<dbReference type="InterPro" id="IPR036291">
    <property type="entry name" value="NAD(P)-bd_dom_sf"/>
</dbReference>
<protein>
    <submittedName>
        <fullName evidence="3">Unannotated protein</fullName>
    </submittedName>
</protein>
<dbReference type="EMBL" id="CAFBON010000003">
    <property type="protein sequence ID" value="CAB4973323.1"/>
    <property type="molecule type" value="Genomic_DNA"/>
</dbReference>
<accession>A0A6J7M3X0</accession>
<evidence type="ECO:0000313" key="3">
    <source>
        <dbReference type="EMBL" id="CAB4973323.1"/>
    </source>
</evidence>
<dbReference type="PRINTS" id="PR00081">
    <property type="entry name" value="GDHRDH"/>
</dbReference>
<dbReference type="InterPro" id="IPR020904">
    <property type="entry name" value="Sc_DH/Rdtase_CS"/>
</dbReference>
<dbReference type="SUPFAM" id="SSF51735">
    <property type="entry name" value="NAD(P)-binding Rossmann-fold domains"/>
    <property type="match status" value="1"/>
</dbReference>
<name>A0A6J7M3X0_9ZZZZ</name>
<dbReference type="NCBIfam" id="NF005559">
    <property type="entry name" value="PRK07231.1"/>
    <property type="match status" value="1"/>
</dbReference>
<evidence type="ECO:0000313" key="2">
    <source>
        <dbReference type="EMBL" id="CAB4806833.1"/>
    </source>
</evidence>
<reference evidence="3" key="1">
    <citation type="submission" date="2020-05" db="EMBL/GenBank/DDBJ databases">
        <authorList>
            <person name="Chiriac C."/>
            <person name="Salcher M."/>
            <person name="Ghai R."/>
            <person name="Kavagutti S V."/>
        </authorList>
    </citation>
    <scope>NUCLEOTIDE SEQUENCE</scope>
</reference>
<dbReference type="AlphaFoldDB" id="A0A6J7M3X0"/>
<dbReference type="PANTHER" id="PTHR43943:SF2">
    <property type="entry name" value="DEHYDROGENASE_REDUCTASE 4"/>
    <property type="match status" value="1"/>
</dbReference>
<proteinExistence type="inferred from homology"/>
<evidence type="ECO:0000256" key="1">
    <source>
        <dbReference type="ARBA" id="ARBA00006484"/>
    </source>
</evidence>
<dbReference type="PROSITE" id="PS00061">
    <property type="entry name" value="ADH_SHORT"/>
    <property type="match status" value="1"/>
</dbReference>
<dbReference type="EMBL" id="CAFAAJ010000076">
    <property type="protein sequence ID" value="CAB4806833.1"/>
    <property type="molecule type" value="Genomic_DNA"/>
</dbReference>
<dbReference type="Gene3D" id="3.40.50.720">
    <property type="entry name" value="NAD(P)-binding Rossmann-like Domain"/>
    <property type="match status" value="1"/>
</dbReference>
<sequence length="268" mass="28271">MAEPVWEGQEMTHGLFDLTGKTALLTGASKGMGRAMAEALAQHGARVMISSRKLDGCQQAADAINAKVGEERVLAHACNAGYKDQLQALVDATHSRIGKIDILVGNAGVNPAYGPMSSIADEAFDKTMSTNVKANHWLIQMVAPDMVERGSGSIMITSSVGAFAPSLVLGTYNISKLAVIGLMRNIAAELGPKGVRCNAICPGLIRTDFAEALWNNPEAEARAKSEIPMRRLGEAEDLMGLAVFLASDSSAYVTGQAINVCGGSYMWA</sequence>
<dbReference type="Pfam" id="PF13561">
    <property type="entry name" value="adh_short_C2"/>
    <property type="match status" value="1"/>
</dbReference>
<dbReference type="FunFam" id="3.40.50.720:FF:000084">
    <property type="entry name" value="Short-chain dehydrogenase reductase"/>
    <property type="match status" value="1"/>
</dbReference>